<dbReference type="InterPro" id="IPR041209">
    <property type="entry name" value="P115_Arm_rpt"/>
</dbReference>
<feature type="coiled-coil region" evidence="9">
    <location>
        <begin position="676"/>
        <end position="808"/>
    </location>
</feature>
<comment type="caution">
    <text evidence="12">The sequence shown here is derived from an EMBL/GenBank/DDBJ whole genome shotgun (WGS) entry which is preliminary data.</text>
</comment>
<dbReference type="PANTHER" id="PTHR10013:SF0">
    <property type="entry name" value="GENERAL VESICULAR TRANSPORT FACTOR P115"/>
    <property type="match status" value="1"/>
</dbReference>
<dbReference type="GO" id="GO:0006886">
    <property type="term" value="P:intracellular protein transport"/>
    <property type="evidence" value="ECO:0007669"/>
    <property type="project" value="InterPro"/>
</dbReference>
<keyword evidence="7 9" id="KW-0175">Coiled coil</keyword>
<evidence type="ECO:0000256" key="6">
    <source>
        <dbReference type="ARBA" id="ARBA00023034"/>
    </source>
</evidence>
<dbReference type="InterPro" id="IPR024095">
    <property type="entry name" value="Vesicle_P115"/>
</dbReference>
<dbReference type="InterPro" id="IPR006955">
    <property type="entry name" value="Uso1_p115_C"/>
</dbReference>
<dbReference type="Proteomes" id="UP000703661">
    <property type="component" value="Unassembled WGS sequence"/>
</dbReference>
<dbReference type="AlphaFoldDB" id="A0A9P6N0X3"/>
<organism evidence="12 13">
    <name type="scientific">Entomortierella chlamydospora</name>
    <dbReference type="NCBI Taxonomy" id="101097"/>
    <lineage>
        <taxon>Eukaryota</taxon>
        <taxon>Fungi</taxon>
        <taxon>Fungi incertae sedis</taxon>
        <taxon>Mucoromycota</taxon>
        <taxon>Mortierellomycotina</taxon>
        <taxon>Mortierellomycetes</taxon>
        <taxon>Mortierellales</taxon>
        <taxon>Mortierellaceae</taxon>
        <taxon>Entomortierella</taxon>
    </lineage>
</organism>
<proteinExistence type="predicted"/>
<reference evidence="12" key="1">
    <citation type="journal article" date="2020" name="Fungal Divers.">
        <title>Resolving the Mortierellaceae phylogeny through synthesis of multi-gene phylogenetics and phylogenomics.</title>
        <authorList>
            <person name="Vandepol N."/>
            <person name="Liber J."/>
            <person name="Desiro A."/>
            <person name="Na H."/>
            <person name="Kennedy M."/>
            <person name="Barry K."/>
            <person name="Grigoriev I.V."/>
            <person name="Miller A.N."/>
            <person name="O'Donnell K."/>
            <person name="Stajich J.E."/>
            <person name="Bonito G."/>
        </authorList>
    </citation>
    <scope>NUCLEOTIDE SEQUENCE</scope>
    <source>
        <strain evidence="12">NRRL 2769</strain>
    </source>
</reference>
<dbReference type="InterPro" id="IPR016024">
    <property type="entry name" value="ARM-type_fold"/>
</dbReference>
<evidence type="ECO:0008006" key="14">
    <source>
        <dbReference type="Google" id="ProtNLM"/>
    </source>
</evidence>
<dbReference type="Pfam" id="PF04869">
    <property type="entry name" value="Uso1_p115_head"/>
    <property type="match status" value="1"/>
</dbReference>
<evidence type="ECO:0000256" key="2">
    <source>
        <dbReference type="ARBA" id="ARBA00004496"/>
    </source>
</evidence>
<dbReference type="GO" id="GO:0048280">
    <property type="term" value="P:vesicle fusion with Golgi apparatus"/>
    <property type="evidence" value="ECO:0007669"/>
    <property type="project" value="InterPro"/>
</dbReference>
<comment type="subcellular location">
    <subcellularLocation>
        <location evidence="2">Cytoplasm</location>
    </subcellularLocation>
    <subcellularLocation>
        <location evidence="1">Endomembrane system</location>
        <topology evidence="1">Peripheral membrane protein</topology>
    </subcellularLocation>
    <subcellularLocation>
        <location evidence="3">Golgi apparatus</location>
    </subcellularLocation>
</comment>
<dbReference type="GO" id="GO:0012507">
    <property type="term" value="C:ER to Golgi transport vesicle membrane"/>
    <property type="evidence" value="ECO:0007669"/>
    <property type="project" value="TreeGrafter"/>
</dbReference>
<dbReference type="Pfam" id="PF04871">
    <property type="entry name" value="Uso1_p115_C"/>
    <property type="match status" value="1"/>
</dbReference>
<name>A0A9P6N0X3_9FUNG</name>
<keyword evidence="8" id="KW-0472">Membrane</keyword>
<dbReference type="SUPFAM" id="SSF48371">
    <property type="entry name" value="ARM repeat"/>
    <property type="match status" value="2"/>
</dbReference>
<dbReference type="EMBL" id="JAAAID010000262">
    <property type="protein sequence ID" value="KAG0019763.1"/>
    <property type="molecule type" value="Genomic_DNA"/>
</dbReference>
<dbReference type="InterPro" id="IPR006953">
    <property type="entry name" value="Vesicle_Uso1_P115_head"/>
</dbReference>
<dbReference type="GO" id="GO:0005795">
    <property type="term" value="C:Golgi stack"/>
    <property type="evidence" value="ECO:0007669"/>
    <property type="project" value="TreeGrafter"/>
</dbReference>
<evidence type="ECO:0000256" key="9">
    <source>
        <dbReference type="SAM" id="Coils"/>
    </source>
</evidence>
<evidence type="ECO:0000256" key="4">
    <source>
        <dbReference type="ARBA" id="ARBA00022490"/>
    </source>
</evidence>
<dbReference type="PANTHER" id="PTHR10013">
    <property type="entry name" value="GENERAL VESICULAR TRANSPORT FACTOR P115"/>
    <property type="match status" value="1"/>
</dbReference>
<evidence type="ECO:0000313" key="13">
    <source>
        <dbReference type="Proteomes" id="UP000703661"/>
    </source>
</evidence>
<dbReference type="GO" id="GO:0048211">
    <property type="term" value="P:Golgi vesicle docking"/>
    <property type="evidence" value="ECO:0007669"/>
    <property type="project" value="TreeGrafter"/>
</dbReference>
<keyword evidence="6" id="KW-0333">Golgi apparatus</keyword>
<evidence type="ECO:0000256" key="3">
    <source>
        <dbReference type="ARBA" id="ARBA00004555"/>
    </source>
</evidence>
<evidence type="ECO:0000256" key="5">
    <source>
        <dbReference type="ARBA" id="ARBA00022737"/>
    </source>
</evidence>
<dbReference type="InterPro" id="IPR011989">
    <property type="entry name" value="ARM-like"/>
</dbReference>
<feature type="domain" description="Uso1/p115-like vesicle tethering protein C-terminal" evidence="11">
    <location>
        <begin position="676"/>
        <end position="810"/>
    </location>
</feature>
<feature type="domain" description="Vesicle tethering protein Uso1/P115-like head" evidence="10">
    <location>
        <begin position="464"/>
        <end position="651"/>
    </location>
</feature>
<dbReference type="Gene3D" id="1.25.10.10">
    <property type="entry name" value="Leucine-rich Repeat Variant"/>
    <property type="match status" value="1"/>
</dbReference>
<dbReference type="GO" id="GO:0000139">
    <property type="term" value="C:Golgi membrane"/>
    <property type="evidence" value="ECO:0007669"/>
    <property type="project" value="InterPro"/>
</dbReference>
<keyword evidence="4" id="KW-0963">Cytoplasm</keyword>
<dbReference type="GO" id="GO:0006888">
    <property type="term" value="P:endoplasmic reticulum to Golgi vesicle-mediated transport"/>
    <property type="evidence" value="ECO:0007669"/>
    <property type="project" value="TreeGrafter"/>
</dbReference>
<protein>
    <recommendedName>
        <fullName evidence="14">Vesicle tethering protein Uso1/P115-like head domain-containing protein</fullName>
    </recommendedName>
</protein>
<evidence type="ECO:0000256" key="7">
    <source>
        <dbReference type="ARBA" id="ARBA00023054"/>
    </source>
</evidence>
<evidence type="ECO:0000313" key="12">
    <source>
        <dbReference type="EMBL" id="KAG0019763.1"/>
    </source>
</evidence>
<dbReference type="Pfam" id="PF18770">
    <property type="entry name" value="Arm_vescicular"/>
    <property type="match status" value="1"/>
</dbReference>
<keyword evidence="13" id="KW-1185">Reference proteome</keyword>
<evidence type="ECO:0000256" key="8">
    <source>
        <dbReference type="ARBA" id="ARBA00023136"/>
    </source>
</evidence>
<evidence type="ECO:0000256" key="1">
    <source>
        <dbReference type="ARBA" id="ARBA00004184"/>
    </source>
</evidence>
<evidence type="ECO:0000259" key="10">
    <source>
        <dbReference type="Pfam" id="PF04869"/>
    </source>
</evidence>
<dbReference type="GO" id="GO:0005783">
    <property type="term" value="C:endoplasmic reticulum"/>
    <property type="evidence" value="ECO:0007669"/>
    <property type="project" value="TreeGrafter"/>
</dbReference>
<dbReference type="Gene3D" id="1.10.287.1490">
    <property type="match status" value="1"/>
</dbReference>
<keyword evidence="5" id="KW-0677">Repeat</keyword>
<gene>
    <name evidence="12" type="ORF">BGZ80_005304</name>
</gene>
<accession>A0A9P6N0X3</accession>
<sequence length="813" mass="90896">MDFFASGLNALRGQKGQHHSASETVDRLCERIEHGTLLEDRRAAVLALKACSREHKRDIGSRGVLVLCKVLRQDFMDVDISKAVLETLTVLCQADMDREETRDFALEMSNAVLQDANNVTILLEMLEENDFYIRFHIVSLLSTLVLNNAERLQECILTSPMGMSRLMDLLDDRREIIRNESNADLQKIVAFENAFERLLAIINDEGAIDGGIIVQDCLQLVQNLLRYNVSNQNYFRETSCIQRIPALFEEETVGDNRRHDPTIKDTWSDQKGNNMIMVLELIRVLVVPDHSNTAPNQKSMYQSGILQRLIDLSLTSNAPQRVKASAFYALAELIRLNKVNQDALSKAVIIPAHPPAVQLEDSSTALFPPNRSSTQLSRSSFQSGRGSALEARERCPAIVEVVAIAVGRYPGCTYSVRAAATCLFQSFVLDNPDTQVVLATTLNAPPEDNPNTTSYGTETNIKLNNARAKAIALSINFGDEENGEDPVSLIHAIAAALMVAVKGQSDVRVALGYLALLCVWCYDSPKSIKDFLSEGAHLQFLIELISPSSKEDLMVQGLAAFLLGICYEFNWEKDALISRATIQPIILSRIGLDQFAACITRVRESKPFKAAVPFMIVLPSEESEGKLPGLFFDYAFVEFMKRTFERTQKSIMLSPEDTQPQESLTQTNNAEIASQLASLQTKLSTQDAEMTELRSQLEEAQRIIAQQAQERQKCEAALSLAREELQSVQARHESLVNEHESIQARHESLEKEHESVLTRHESLGKEYESVLTRHESLEKEHEDLLICLAEQDEEMTGLKNQLQSLGLETSHAY</sequence>
<evidence type="ECO:0000259" key="11">
    <source>
        <dbReference type="Pfam" id="PF04871"/>
    </source>
</evidence>